<reference evidence="4 5" key="1">
    <citation type="submission" date="2024-02" db="EMBL/GenBank/DDBJ databases">
        <authorList>
            <person name="Chen Y."/>
            <person name="Shah S."/>
            <person name="Dougan E. K."/>
            <person name="Thang M."/>
            <person name="Chan C."/>
        </authorList>
    </citation>
    <scope>NUCLEOTIDE SEQUENCE [LARGE SCALE GENOMIC DNA]</scope>
</reference>
<accession>A0ABP0IKW5</accession>
<keyword evidence="3" id="KW-0732">Signal</keyword>
<feature type="chain" id="PRO_5046611944" evidence="3">
    <location>
        <begin position="19"/>
        <end position="767"/>
    </location>
</feature>
<dbReference type="EMBL" id="CAXAMM010004002">
    <property type="protein sequence ID" value="CAK9001988.1"/>
    <property type="molecule type" value="Genomic_DNA"/>
</dbReference>
<feature type="compositionally biased region" description="Low complexity" evidence="2">
    <location>
        <begin position="393"/>
        <end position="403"/>
    </location>
</feature>
<protein>
    <submittedName>
        <fullName evidence="4">Uncharacterized protein</fullName>
    </submittedName>
</protein>
<feature type="coiled-coil region" evidence="1">
    <location>
        <begin position="220"/>
        <end position="247"/>
    </location>
</feature>
<keyword evidence="1" id="KW-0175">Coiled coil</keyword>
<evidence type="ECO:0000256" key="3">
    <source>
        <dbReference type="SAM" id="SignalP"/>
    </source>
</evidence>
<gene>
    <name evidence="4" type="ORF">SCF082_LOCUS7137</name>
</gene>
<evidence type="ECO:0000313" key="4">
    <source>
        <dbReference type="EMBL" id="CAK9001988.1"/>
    </source>
</evidence>
<sequence length="767" mass="87087">MDEVGLLCTWLLVYGSAAWFLNTPSLQEAYANCLPFFGLDHRLQRKVWQHRQKFTPTWIVVFLKTFEVYNLIYLLLRLCFPAGWSTPMSQDWQLCPNLLGLIFIRWSCQPAAQAPQACLWIQRLNSSFSVFYSLMCQVHYPHELQHGLSLICLAVHLFIGDPWFGLALRVAMMPLGVGLRMGGWMRGSKEQSLEVILFLMNEAMSCFFFLLILKYLEFLLGQLQKTATDLEEQMERREQDTRETQETLLAARRLLSVTCDCCEQLTETWEILEPSQSILALLQIRNPEEDLPTKMDARSPTLPLLPFIWKEDQERFALFLACSSQAPSSLHLRMKTCHGHSFEAQLFHVDVPGGLIGTTRHLIGMSRLEGEMHRIPEHCPLVASPFLERSSFAASDSRSQSHSHSSRERRVRRGDGRDSSSGRSFEQSPVRPEQRPGETWRAADVDRFLKQIDYISLQLHEPCTTGGFPVRSVQLIFRDPPRAMDLKNWVARKSRRHLEQVLQGFGPSSRATEFRVPGLPKMRFEAQELQIHHPCRSAELTGPLSITLDIKSLKKLSLRLVWPGILTDADRALRVRDLLVNRLVTASAEGGALAELEAELKKSNASNGWHSFMGDAAYSSRAVVRMPLCDRVAPLPLRGPEKRPFNPVGVLRYSFSGEKMTVEWLCKEADLESAEWMKIGCLRQEGEVQLSDWRMPAYHGPQLLPLSATRTGRVKVRTTAGSDGPSIGGGLRLRKASERAGQLQVVERSFSCSPQEFAEKMEQQLGK</sequence>
<name>A0ABP0IKW5_9DINO</name>
<evidence type="ECO:0000256" key="1">
    <source>
        <dbReference type="SAM" id="Coils"/>
    </source>
</evidence>
<dbReference type="Proteomes" id="UP001642464">
    <property type="component" value="Unassembled WGS sequence"/>
</dbReference>
<evidence type="ECO:0000256" key="2">
    <source>
        <dbReference type="SAM" id="MobiDB-lite"/>
    </source>
</evidence>
<keyword evidence="5" id="KW-1185">Reference proteome</keyword>
<comment type="caution">
    <text evidence="4">The sequence shown here is derived from an EMBL/GenBank/DDBJ whole genome shotgun (WGS) entry which is preliminary data.</text>
</comment>
<feature type="compositionally biased region" description="Basic and acidic residues" evidence="2">
    <location>
        <begin position="405"/>
        <end position="420"/>
    </location>
</feature>
<proteinExistence type="predicted"/>
<evidence type="ECO:0000313" key="5">
    <source>
        <dbReference type="Proteomes" id="UP001642464"/>
    </source>
</evidence>
<organism evidence="4 5">
    <name type="scientific">Durusdinium trenchii</name>
    <dbReference type="NCBI Taxonomy" id="1381693"/>
    <lineage>
        <taxon>Eukaryota</taxon>
        <taxon>Sar</taxon>
        <taxon>Alveolata</taxon>
        <taxon>Dinophyceae</taxon>
        <taxon>Suessiales</taxon>
        <taxon>Symbiodiniaceae</taxon>
        <taxon>Durusdinium</taxon>
    </lineage>
</organism>
<feature type="region of interest" description="Disordered" evidence="2">
    <location>
        <begin position="393"/>
        <end position="439"/>
    </location>
</feature>
<feature type="signal peptide" evidence="3">
    <location>
        <begin position="1"/>
        <end position="18"/>
    </location>
</feature>
<feature type="non-terminal residue" evidence="4">
    <location>
        <position position="767"/>
    </location>
</feature>